<accession>A0A0M0LQK6</accession>
<proteinExistence type="predicted"/>
<protein>
    <submittedName>
        <fullName evidence="1">Uncharacterized protein</fullName>
    </submittedName>
</protein>
<evidence type="ECO:0000313" key="2">
    <source>
        <dbReference type="Proteomes" id="UP000037460"/>
    </source>
</evidence>
<organism evidence="1 2">
    <name type="scientific">Chrysochromulina tobinii</name>
    <dbReference type="NCBI Taxonomy" id="1460289"/>
    <lineage>
        <taxon>Eukaryota</taxon>
        <taxon>Haptista</taxon>
        <taxon>Haptophyta</taxon>
        <taxon>Prymnesiophyceae</taxon>
        <taxon>Prymnesiales</taxon>
        <taxon>Chrysochromulinaceae</taxon>
        <taxon>Chrysochromulina</taxon>
    </lineage>
</organism>
<dbReference type="EMBL" id="JWZX01000428">
    <property type="protein sequence ID" value="KOO52993.1"/>
    <property type="molecule type" value="Genomic_DNA"/>
</dbReference>
<reference evidence="2" key="1">
    <citation type="journal article" date="2015" name="PLoS Genet.">
        <title>Genome Sequence and Transcriptome Analyses of Chrysochromulina tobin: Metabolic Tools for Enhanced Algal Fitness in the Prominent Order Prymnesiales (Haptophyceae).</title>
        <authorList>
            <person name="Hovde B.T."/>
            <person name="Deodato C.R."/>
            <person name="Hunsperger H.M."/>
            <person name="Ryken S.A."/>
            <person name="Yost W."/>
            <person name="Jha R.K."/>
            <person name="Patterson J."/>
            <person name="Monnat R.J. Jr."/>
            <person name="Barlow S.B."/>
            <person name="Starkenburg S.R."/>
            <person name="Cattolico R.A."/>
        </authorList>
    </citation>
    <scope>NUCLEOTIDE SEQUENCE</scope>
    <source>
        <strain evidence="2">CCMP291</strain>
    </source>
</reference>
<sequence length="682" mass="74169">MREAAPMGFPRCPRWLAAATVLQGIAATVLLLLVIQPTTVVVQSLQPTALPQGFAALISPSVPAVTEPQAQMRGPPAAAAQLEHPAAADAAAKRYAYGVEAPLELPSPPPPEPAMPVASAAAGCSADRRYDRYLASRQWTAAEMAVVKGIVNASTPTAKPATFHGYVCYQHRNVSDDPPRRGCANTGGAGAARRSERCRAREPTFPTPAGTCLCCPMKGHVCPPCWGCLMPLSRRRAFGGKLYERETGGTANVYLAVEELRGAKVDVVFKLRDGEVTDEERESTRLVTDEERESTRLVEAVGERCGLVRPIVALEWVADLAILRPPTTSSTNSRAAFDARRPERRPAVAAELARGQERQGRRARDMAWQLRRVDSASLVQSALFDALFASGDRHLEHLMLREGGGLTLIDNAHTILTPRYNTRHTPNSLFLPGANFHLRNKLGFPFLHCCTLRSTCPTPKPRTCPFPHTLYWPALPLDYRCHVPRGRVGKALPPRMASCVNELVHTERAALAAQLGVRAGSRRLERLVGRAKLLLERGLEGALRATEWSPGYYNEGALHNGAGVPAPCCAITLDGRTGNRQDDEWRCHAPVAESLQTFQFWDDGRLAYEAVGASDVFGHPSAFLPKRAAPGVITSVALAGALHSFSLTHWEVPTNRSFTPTHLVHTLGRRSDWHVAGRVDGL</sequence>
<dbReference type="AlphaFoldDB" id="A0A0M0LQK6"/>
<gene>
    <name evidence="1" type="ORF">Ctob_014560</name>
</gene>
<name>A0A0M0LQK6_9EUKA</name>
<dbReference type="Proteomes" id="UP000037460">
    <property type="component" value="Unassembled WGS sequence"/>
</dbReference>
<feature type="non-terminal residue" evidence="1">
    <location>
        <position position="682"/>
    </location>
</feature>
<keyword evidence="2" id="KW-1185">Reference proteome</keyword>
<evidence type="ECO:0000313" key="1">
    <source>
        <dbReference type="EMBL" id="KOO52993.1"/>
    </source>
</evidence>
<comment type="caution">
    <text evidence="1">The sequence shown here is derived from an EMBL/GenBank/DDBJ whole genome shotgun (WGS) entry which is preliminary data.</text>
</comment>
<dbReference type="OrthoDB" id="498415at2759"/>